<dbReference type="AlphaFoldDB" id="A0A4V1J5R3"/>
<evidence type="ECO:0000256" key="4">
    <source>
        <dbReference type="SAM" id="MobiDB-lite"/>
    </source>
</evidence>
<dbReference type="Proteomes" id="UP000268162">
    <property type="component" value="Unassembled WGS sequence"/>
</dbReference>
<evidence type="ECO:0000256" key="1">
    <source>
        <dbReference type="ARBA" id="ARBA00008553"/>
    </source>
</evidence>
<dbReference type="EMBL" id="ML002233">
    <property type="protein sequence ID" value="RKP39959.1"/>
    <property type="molecule type" value="Genomic_DNA"/>
</dbReference>
<evidence type="ECO:0000313" key="7">
    <source>
        <dbReference type="Proteomes" id="UP000268162"/>
    </source>
</evidence>
<evidence type="ECO:0000259" key="5">
    <source>
        <dbReference type="Pfam" id="PF00673"/>
    </source>
</evidence>
<feature type="domain" description="Large ribosomal subunit protein uL5 C-terminal" evidence="5">
    <location>
        <begin position="194"/>
        <end position="291"/>
    </location>
</feature>
<dbReference type="InterPro" id="IPR002132">
    <property type="entry name" value="Ribosomal_uL5"/>
</dbReference>
<comment type="similarity">
    <text evidence="1">Belongs to the universal ribosomal protein uL5 family.</text>
</comment>
<feature type="compositionally biased region" description="Pro residues" evidence="4">
    <location>
        <begin position="45"/>
        <end position="54"/>
    </location>
</feature>
<dbReference type="STRING" id="215637.A0A4V1J5R3"/>
<keyword evidence="2 6" id="KW-0689">Ribosomal protein</keyword>
<dbReference type="Pfam" id="PF00673">
    <property type="entry name" value="Ribosomal_L5_C"/>
    <property type="match status" value="1"/>
</dbReference>
<proteinExistence type="inferred from homology"/>
<accession>A0A4V1J5R3</accession>
<dbReference type="GO" id="GO:1990904">
    <property type="term" value="C:ribonucleoprotein complex"/>
    <property type="evidence" value="ECO:0007669"/>
    <property type="project" value="UniProtKB-KW"/>
</dbReference>
<evidence type="ECO:0000256" key="3">
    <source>
        <dbReference type="ARBA" id="ARBA00023274"/>
    </source>
</evidence>
<sequence length="297" mass="32334">MAPLATLATTPTPIPTPLVAAPAASAVISTTTTLASHRSKTATSLPPPPPPPRQPSRLRDYYLNSLRDDIMTLSYDHYDISDPATTTSPELAVTEEDHGDLAADTSSVEEATTPPQRRRIGRGRPKRPPVPPSTPDLVYGLNSLTVHIRMREAIENKYNLLSALMALQCITGRRAEVVYSRSDAALLKLRKGMPLSVKVQLEGDDMYAFLDKLVEVVLPQIKEWRGLSRTAGDSNGCISFGFGPHVMGLFPDIEGVYDMIPKITGFHVSIDTSAPRDPPARTVLSAFQIPFNQPNAQ</sequence>
<reference evidence="7" key="1">
    <citation type="journal article" date="2018" name="Nat. Microbiol.">
        <title>Leveraging single-cell genomics to expand the fungal tree of life.</title>
        <authorList>
            <person name="Ahrendt S.R."/>
            <person name="Quandt C.A."/>
            <person name="Ciobanu D."/>
            <person name="Clum A."/>
            <person name="Salamov A."/>
            <person name="Andreopoulos B."/>
            <person name="Cheng J.F."/>
            <person name="Woyke T."/>
            <person name="Pelin A."/>
            <person name="Henrissat B."/>
            <person name="Reynolds N.K."/>
            <person name="Benny G.L."/>
            <person name="Smith M.E."/>
            <person name="James T.Y."/>
            <person name="Grigoriev I.V."/>
        </authorList>
    </citation>
    <scope>NUCLEOTIDE SEQUENCE [LARGE SCALE GENOMIC DNA]</scope>
    <source>
        <strain evidence="7">RSA 468</strain>
    </source>
</reference>
<evidence type="ECO:0000256" key="2">
    <source>
        <dbReference type="ARBA" id="ARBA00022980"/>
    </source>
</evidence>
<keyword evidence="7" id="KW-1185">Reference proteome</keyword>
<protein>
    <submittedName>
        <fullName evidence="6">Ribosomal protein L5 domain-containing protein</fullName>
    </submittedName>
</protein>
<dbReference type="GO" id="GO:0005840">
    <property type="term" value="C:ribosome"/>
    <property type="evidence" value="ECO:0007669"/>
    <property type="project" value="UniProtKB-KW"/>
</dbReference>
<organism evidence="6 7">
    <name type="scientific">Dimargaris cristalligena</name>
    <dbReference type="NCBI Taxonomy" id="215637"/>
    <lineage>
        <taxon>Eukaryota</taxon>
        <taxon>Fungi</taxon>
        <taxon>Fungi incertae sedis</taxon>
        <taxon>Zoopagomycota</taxon>
        <taxon>Kickxellomycotina</taxon>
        <taxon>Dimargaritomycetes</taxon>
        <taxon>Dimargaritales</taxon>
        <taxon>Dimargaritaceae</taxon>
        <taxon>Dimargaris</taxon>
    </lineage>
</organism>
<feature type="region of interest" description="Disordered" evidence="4">
    <location>
        <begin position="95"/>
        <end position="136"/>
    </location>
</feature>
<dbReference type="PANTHER" id="PTHR11994">
    <property type="entry name" value="60S RIBOSOMAL PROTEIN L11-RELATED"/>
    <property type="match status" value="1"/>
</dbReference>
<dbReference type="GO" id="GO:0003735">
    <property type="term" value="F:structural constituent of ribosome"/>
    <property type="evidence" value="ECO:0007669"/>
    <property type="project" value="InterPro"/>
</dbReference>
<dbReference type="InterPro" id="IPR031309">
    <property type="entry name" value="Ribosomal_uL5_C"/>
</dbReference>
<name>A0A4V1J5R3_9FUNG</name>
<feature type="compositionally biased region" description="Basic residues" evidence="4">
    <location>
        <begin position="116"/>
        <end position="127"/>
    </location>
</feature>
<dbReference type="Gene3D" id="3.30.1440.10">
    <property type="match status" value="1"/>
</dbReference>
<evidence type="ECO:0000313" key="6">
    <source>
        <dbReference type="EMBL" id="RKP39959.1"/>
    </source>
</evidence>
<dbReference type="InterPro" id="IPR022803">
    <property type="entry name" value="Ribosomal_uL5_dom_sf"/>
</dbReference>
<dbReference type="SUPFAM" id="SSF55282">
    <property type="entry name" value="RL5-like"/>
    <property type="match status" value="1"/>
</dbReference>
<feature type="compositionally biased region" description="Polar residues" evidence="4">
    <location>
        <begin position="31"/>
        <end position="44"/>
    </location>
</feature>
<dbReference type="GO" id="GO:0006412">
    <property type="term" value="P:translation"/>
    <property type="evidence" value="ECO:0007669"/>
    <property type="project" value="InterPro"/>
</dbReference>
<gene>
    <name evidence="6" type="ORF">BJ085DRAFT_15031</name>
</gene>
<keyword evidence="3" id="KW-0687">Ribonucleoprotein</keyword>
<feature type="region of interest" description="Disordered" evidence="4">
    <location>
        <begin position="31"/>
        <end position="58"/>
    </location>
</feature>